<sequence>MRYGAALLAKRGDAPILPHAHRLGPAFPSLATPASQAALHTTFAAGTDTAPPPLPSTFYNGGYGRGHFGAPAGFSSAVFLTASAHLTSKPRFGRGGLIAFG</sequence>
<keyword evidence="2" id="KW-1185">Reference proteome</keyword>
<dbReference type="AlphaFoldDB" id="A0A066WSH3"/>
<organism evidence="1 2">
    <name type="scientific">Colletotrichum sublineola</name>
    <name type="common">Sorghum anthracnose fungus</name>
    <dbReference type="NCBI Taxonomy" id="1173701"/>
    <lineage>
        <taxon>Eukaryota</taxon>
        <taxon>Fungi</taxon>
        <taxon>Dikarya</taxon>
        <taxon>Ascomycota</taxon>
        <taxon>Pezizomycotina</taxon>
        <taxon>Sordariomycetes</taxon>
        <taxon>Hypocreomycetidae</taxon>
        <taxon>Glomerellales</taxon>
        <taxon>Glomerellaceae</taxon>
        <taxon>Colletotrichum</taxon>
        <taxon>Colletotrichum graminicola species complex</taxon>
    </lineage>
</organism>
<comment type="caution">
    <text evidence="1">The sequence shown here is derived from an EMBL/GenBank/DDBJ whole genome shotgun (WGS) entry which is preliminary data.</text>
</comment>
<accession>A0A066WSH3</accession>
<protein>
    <submittedName>
        <fullName evidence="1">Uncharacterized protein</fullName>
    </submittedName>
</protein>
<evidence type="ECO:0000313" key="2">
    <source>
        <dbReference type="Proteomes" id="UP000027238"/>
    </source>
</evidence>
<evidence type="ECO:0000313" key="1">
    <source>
        <dbReference type="EMBL" id="KDN59838.1"/>
    </source>
</evidence>
<dbReference type="Proteomes" id="UP000027238">
    <property type="component" value="Unassembled WGS sequence"/>
</dbReference>
<dbReference type="HOGENOM" id="CLU_2291544_0_0_1"/>
<dbReference type="EMBL" id="JMSE01001589">
    <property type="protein sequence ID" value="KDN59838.1"/>
    <property type="molecule type" value="Genomic_DNA"/>
</dbReference>
<reference evidence="2" key="1">
    <citation type="journal article" date="2014" name="Genome Announc.">
        <title>Draft genome sequence of Colletotrichum sublineola, a destructive pathogen of cultivated sorghum.</title>
        <authorList>
            <person name="Baroncelli R."/>
            <person name="Sanz-Martin J.M."/>
            <person name="Rech G.E."/>
            <person name="Sukno S.A."/>
            <person name="Thon M.R."/>
        </authorList>
    </citation>
    <scope>NUCLEOTIDE SEQUENCE [LARGE SCALE GENOMIC DNA]</scope>
    <source>
        <strain evidence="2">TX430BB</strain>
    </source>
</reference>
<proteinExistence type="predicted"/>
<gene>
    <name evidence="1" type="ORF">CSUB01_10979</name>
</gene>
<name>A0A066WSH3_COLSU</name>